<keyword evidence="4" id="KW-0493">Microtubule</keyword>
<dbReference type="EMBL" id="AAMD01000188">
    <property type="protein sequence ID" value="EAU63036.1"/>
    <property type="molecule type" value="Genomic_DNA"/>
</dbReference>
<proteinExistence type="inferred from homology"/>
<evidence type="ECO:0000256" key="7">
    <source>
        <dbReference type="ARBA" id="ARBA00023054"/>
    </source>
</evidence>
<dbReference type="eggNOG" id="COG4995">
    <property type="taxonomic scope" value="Bacteria"/>
</dbReference>
<name>Q08RD1_STIAD</name>
<keyword evidence="8" id="KW-0505">Motor protein</keyword>
<dbReference type="GO" id="GO:0007018">
    <property type="term" value="P:microtubule-based movement"/>
    <property type="evidence" value="ECO:0007669"/>
    <property type="project" value="TreeGrafter"/>
</dbReference>
<feature type="repeat" description="TPR" evidence="10">
    <location>
        <begin position="368"/>
        <end position="401"/>
    </location>
</feature>
<evidence type="ECO:0000313" key="13">
    <source>
        <dbReference type="EMBL" id="EAU63036.1"/>
    </source>
</evidence>
<reference evidence="13 15" key="1">
    <citation type="submission" date="2006-04" db="EMBL/GenBank/DDBJ databases">
        <authorList>
            <person name="Nierman W.C."/>
        </authorList>
    </citation>
    <scope>NUCLEOTIDE SEQUENCE [LARGE SCALE GENOMIC DNA]</scope>
    <source>
        <strain evidence="13 15">DW4/3-1</strain>
    </source>
</reference>
<evidence type="ECO:0000313" key="14">
    <source>
        <dbReference type="Proteomes" id="UP000001351"/>
    </source>
</evidence>
<feature type="domain" description="CHAT" evidence="11">
    <location>
        <begin position="710"/>
        <end position="1048"/>
    </location>
</feature>
<keyword evidence="14" id="KW-1185">Reference proteome</keyword>
<evidence type="ECO:0000256" key="2">
    <source>
        <dbReference type="ARBA" id="ARBA00009622"/>
    </source>
</evidence>
<evidence type="ECO:0000256" key="10">
    <source>
        <dbReference type="PROSITE-ProRule" id="PRU00339"/>
    </source>
</evidence>
<dbReference type="InterPro" id="IPR024983">
    <property type="entry name" value="CHAT_dom"/>
</dbReference>
<dbReference type="PATRIC" id="fig|378806.16.peg.1885"/>
<dbReference type="STRING" id="378806.STAUR_0260"/>
<dbReference type="Gene3D" id="1.25.40.10">
    <property type="entry name" value="Tetratricopeptide repeat domain"/>
    <property type="match status" value="3"/>
</dbReference>
<feature type="repeat" description="TPR" evidence="10">
    <location>
        <begin position="200"/>
        <end position="233"/>
    </location>
</feature>
<dbReference type="InterPro" id="IPR002151">
    <property type="entry name" value="Kinesin_light"/>
</dbReference>
<evidence type="ECO:0000256" key="3">
    <source>
        <dbReference type="ARBA" id="ARBA00022490"/>
    </source>
</evidence>
<protein>
    <submittedName>
        <fullName evidence="12 13">Tetratricopeptide repeat family</fullName>
    </submittedName>
</protein>
<sequence>MRRVFGWMLVVVLCCAASGEADKREPDARLAEAQAALDEAAELQRSGDYSSALARVQHASALREAVLGRTHPEVASCLNQLGNLYRLQGDLAHAKPLLQRALSLREAALGKSHPHVAASLQSLAILYTDQGLYGQAEPLFQRALAIREAAFGKNHPDVANSLDALAVIALKQGLYDRAEPLYQRALAIREALGPHHPDVATSLNNLAALFLEQGLYGRAEPLFQRALSLWEKERGPHHPYVSMTLNNLAALFLEQGLYDRAEPLFQRALSNWEEVLGPDHPHVAMALNNLAKLYDLQGLYDRSEPLHQRALAISETALGEAHPQVATLLTNFAIFYQSQELYGRAEPLLQRALALQEEALGKSHPDVAQTLQHLASLYSDQGLYERAKPLLQRALTLREAALGKNHPKTATSRNNLAVFFFEQELYGQAEPLYRRALTTREATLGKSHPDVAASLNNFALLRLAQHRLSDALPLFTRAFSLSEQRLRQEALDFSESRLTAFLQYLRANEQTLYTLLRMHPEDPRVQRLALGAVLLRKGRSIEEAANISLTLAQSLSPEDRDAFERLRELRTQLATLSLKGPGSLSPGDYPQRLQSLTDAGDALEAGLARRSAPFRVLTALPSPADIVDRVAASLPQDGALVEFITYTDKPLIPQNGTPSEQLPSQLRYLALVLFPDASTRAVDLGPAAPIDRDASRLRDALANRDTSFQVTAQALYQSAFQPLLPLLGSTRRILLSPDGQLSLIPFAALHDGHGFLLDSFDFLYLTSGRQLLPHPEELAPSSSVVVLADPDFTAPPSGASLLSTRAVSSSAIERFLSTARADLPSSTWVPLPGTRQEAESIQRLLSQAQLFLGPEASKERLFKLPTPGILHLATHGFFIDDAPVPPGSRAVVHFGALGELPQPPSLQAPLLRSGLALAGARALESDGASAPSPHRPDAALVTALELAGLNLWGTQLVVLSACDTGRGQVQLGQGVQGLRRSLVVAGAETIVMSLWKVNDDSTRLLMDAYYRNLLAGQGRAFALHEAMRSLRASRPHPHDWAPFIALGSDAPLRSIAPTSPRTAQP</sequence>
<keyword evidence="7" id="KW-0175">Coiled coil</keyword>
<keyword evidence="6 10" id="KW-0802">TPR repeat</keyword>
<dbReference type="GO" id="GO:0005871">
    <property type="term" value="C:kinesin complex"/>
    <property type="evidence" value="ECO:0007669"/>
    <property type="project" value="InterPro"/>
</dbReference>
<dbReference type="Proteomes" id="UP000032702">
    <property type="component" value="Unassembled WGS sequence"/>
</dbReference>
<dbReference type="GO" id="GO:0005737">
    <property type="term" value="C:cytoplasm"/>
    <property type="evidence" value="ECO:0007669"/>
    <property type="project" value="TreeGrafter"/>
</dbReference>
<gene>
    <name evidence="12" type="ordered locus">STAUR_0260</name>
    <name evidence="13" type="ORF">STIAU_2741</name>
</gene>
<evidence type="ECO:0000256" key="9">
    <source>
        <dbReference type="ARBA" id="ARBA00023212"/>
    </source>
</evidence>
<evidence type="ECO:0000313" key="15">
    <source>
        <dbReference type="Proteomes" id="UP000032702"/>
    </source>
</evidence>
<dbReference type="Proteomes" id="UP000001351">
    <property type="component" value="Chromosome"/>
</dbReference>
<dbReference type="InterPro" id="IPR011990">
    <property type="entry name" value="TPR-like_helical_dom_sf"/>
</dbReference>
<dbReference type="Pfam" id="PF12770">
    <property type="entry name" value="CHAT"/>
    <property type="match status" value="1"/>
</dbReference>
<keyword evidence="9" id="KW-0206">Cytoskeleton</keyword>
<dbReference type="GO" id="GO:0019894">
    <property type="term" value="F:kinesin binding"/>
    <property type="evidence" value="ECO:0007669"/>
    <property type="project" value="TreeGrafter"/>
</dbReference>
<dbReference type="AlphaFoldDB" id="Q08RD1"/>
<comment type="similarity">
    <text evidence="2">Belongs to the kinesin light chain family.</text>
</comment>
<dbReference type="KEGG" id="sur:STAUR_0260"/>
<dbReference type="InterPro" id="IPR019734">
    <property type="entry name" value="TPR_rpt"/>
</dbReference>
<evidence type="ECO:0000256" key="6">
    <source>
        <dbReference type="ARBA" id="ARBA00022803"/>
    </source>
</evidence>
<dbReference type="PANTHER" id="PTHR45783">
    <property type="entry name" value="KINESIN LIGHT CHAIN"/>
    <property type="match status" value="1"/>
</dbReference>
<organism evidence="13 15">
    <name type="scientific">Stigmatella aurantiaca (strain DW4/3-1)</name>
    <dbReference type="NCBI Taxonomy" id="378806"/>
    <lineage>
        <taxon>Bacteria</taxon>
        <taxon>Pseudomonadati</taxon>
        <taxon>Myxococcota</taxon>
        <taxon>Myxococcia</taxon>
        <taxon>Myxococcales</taxon>
        <taxon>Cystobacterineae</taxon>
        <taxon>Archangiaceae</taxon>
        <taxon>Stigmatella</taxon>
    </lineage>
</organism>
<reference evidence="12 14" key="2">
    <citation type="journal article" date="2011" name="Mol. Biol. Evol.">
        <title>Comparative genomic analysis of fruiting body formation in Myxococcales.</title>
        <authorList>
            <person name="Huntley S."/>
            <person name="Hamann N."/>
            <person name="Wegener-Feldbrugge S."/>
            <person name="Treuner-Lange A."/>
            <person name="Kube M."/>
            <person name="Reinhardt R."/>
            <person name="Klages S."/>
            <person name="Muller R."/>
            <person name="Ronning C.M."/>
            <person name="Nierman W.C."/>
            <person name="Sogaard-Andersen L."/>
        </authorList>
    </citation>
    <scope>NUCLEOTIDE SEQUENCE [LARGE SCALE GENOMIC DNA]</scope>
    <source>
        <strain evidence="12 14">DW4/3-1</strain>
    </source>
</reference>
<evidence type="ECO:0000256" key="1">
    <source>
        <dbReference type="ARBA" id="ARBA00004245"/>
    </source>
</evidence>
<dbReference type="SMART" id="SM00028">
    <property type="entry name" value="TPR"/>
    <property type="match status" value="11"/>
</dbReference>
<dbReference type="GO" id="GO:0005874">
    <property type="term" value="C:microtubule"/>
    <property type="evidence" value="ECO:0007669"/>
    <property type="project" value="UniProtKB-KW"/>
</dbReference>
<dbReference type="SUPFAM" id="SSF48452">
    <property type="entry name" value="TPR-like"/>
    <property type="match status" value="2"/>
</dbReference>
<evidence type="ECO:0000313" key="12">
    <source>
        <dbReference type="EMBL" id="ADO68069.1"/>
    </source>
</evidence>
<dbReference type="RefSeq" id="WP_002618245.1">
    <property type="nucleotide sequence ID" value="NC_014623.1"/>
</dbReference>
<dbReference type="PROSITE" id="PS50005">
    <property type="entry name" value="TPR"/>
    <property type="match status" value="3"/>
</dbReference>
<evidence type="ECO:0000259" key="11">
    <source>
        <dbReference type="Pfam" id="PF12770"/>
    </source>
</evidence>
<dbReference type="PRINTS" id="PR00381">
    <property type="entry name" value="KINESINLIGHT"/>
</dbReference>
<dbReference type="Pfam" id="PF13176">
    <property type="entry name" value="TPR_7"/>
    <property type="match status" value="1"/>
</dbReference>
<dbReference type="EMBL" id="CP002271">
    <property type="protein sequence ID" value="ADO68069.1"/>
    <property type="molecule type" value="Genomic_DNA"/>
</dbReference>
<dbReference type="OrthoDB" id="9761935at2"/>
<feature type="repeat" description="TPR" evidence="10">
    <location>
        <begin position="75"/>
        <end position="108"/>
    </location>
</feature>
<dbReference type="Pfam" id="PF13424">
    <property type="entry name" value="TPR_12"/>
    <property type="match status" value="5"/>
</dbReference>
<keyword evidence="5" id="KW-0677">Repeat</keyword>
<accession>Q08RD1</accession>
<comment type="subcellular location">
    <subcellularLocation>
        <location evidence="1">Cytoplasm</location>
        <location evidence="1">Cytoskeleton</location>
    </subcellularLocation>
</comment>
<evidence type="ECO:0000256" key="4">
    <source>
        <dbReference type="ARBA" id="ARBA00022701"/>
    </source>
</evidence>
<evidence type="ECO:0000256" key="5">
    <source>
        <dbReference type="ARBA" id="ARBA00022737"/>
    </source>
</evidence>
<keyword evidence="3" id="KW-0963">Cytoplasm</keyword>
<dbReference type="PANTHER" id="PTHR45783:SF3">
    <property type="entry name" value="KINESIN LIGHT CHAIN"/>
    <property type="match status" value="1"/>
</dbReference>
<dbReference type="eggNOG" id="COG0457">
    <property type="taxonomic scope" value="Bacteria"/>
</dbReference>
<dbReference type="HOGENOM" id="CLU_002404_1_0_7"/>
<evidence type="ECO:0000256" key="8">
    <source>
        <dbReference type="ARBA" id="ARBA00023175"/>
    </source>
</evidence>